<dbReference type="EMBL" id="BMAT01000371">
    <property type="protein sequence ID" value="GFR65178.1"/>
    <property type="molecule type" value="Genomic_DNA"/>
</dbReference>
<dbReference type="AlphaFoldDB" id="A0AAV4EXL7"/>
<evidence type="ECO:0000313" key="2">
    <source>
        <dbReference type="Proteomes" id="UP000762676"/>
    </source>
</evidence>
<sequence>MYCNFDSEEKAVVNTKGGQSDVTVTINNGGNTFPYWRRCASGFEENFIQPMNVLGFRCTRMGFNVRRMQVAPSPLDLTSDHKVPMAPQKSTQLWVFTDINRDYGVPQLHQDGSTPSVCQEDTVVPKTHEDQFVTCPEEPSAIVISYEAPRTKYQVMLPTPVKEGGLIYTSSDTDCPMAFDTINHYVTDDFGYTGDMVFVHKNITKETGTLIFYNATFDDKPVYLMTVKNPIMYKGANIISTIDVDMTDQLVTHRKRGNLYVRTITGMNTVPKQPSTIQNIFTDVGIQDLDNFFFMLANLPLSNKPIYRKFLND</sequence>
<organism evidence="1 2">
    <name type="scientific">Elysia marginata</name>
    <dbReference type="NCBI Taxonomy" id="1093978"/>
    <lineage>
        <taxon>Eukaryota</taxon>
        <taxon>Metazoa</taxon>
        <taxon>Spiralia</taxon>
        <taxon>Lophotrochozoa</taxon>
        <taxon>Mollusca</taxon>
        <taxon>Gastropoda</taxon>
        <taxon>Heterobranchia</taxon>
        <taxon>Euthyneura</taxon>
        <taxon>Panpulmonata</taxon>
        <taxon>Sacoglossa</taxon>
        <taxon>Placobranchoidea</taxon>
        <taxon>Plakobranchidae</taxon>
        <taxon>Elysia</taxon>
    </lineage>
</organism>
<comment type="caution">
    <text evidence="1">The sequence shown here is derived from an EMBL/GenBank/DDBJ whole genome shotgun (WGS) entry which is preliminary data.</text>
</comment>
<proteinExistence type="predicted"/>
<reference evidence="1 2" key="1">
    <citation type="journal article" date="2021" name="Elife">
        <title>Chloroplast acquisition without the gene transfer in kleptoplastic sea slugs, Plakobranchus ocellatus.</title>
        <authorList>
            <person name="Maeda T."/>
            <person name="Takahashi S."/>
            <person name="Yoshida T."/>
            <person name="Shimamura S."/>
            <person name="Takaki Y."/>
            <person name="Nagai Y."/>
            <person name="Toyoda A."/>
            <person name="Suzuki Y."/>
            <person name="Arimoto A."/>
            <person name="Ishii H."/>
            <person name="Satoh N."/>
            <person name="Nishiyama T."/>
            <person name="Hasebe M."/>
            <person name="Maruyama T."/>
            <person name="Minagawa J."/>
            <person name="Obokata J."/>
            <person name="Shigenobu S."/>
        </authorList>
    </citation>
    <scope>NUCLEOTIDE SEQUENCE [LARGE SCALE GENOMIC DNA]</scope>
</reference>
<accession>A0AAV4EXL7</accession>
<dbReference type="Proteomes" id="UP000762676">
    <property type="component" value="Unassembled WGS sequence"/>
</dbReference>
<gene>
    <name evidence="1" type="ORF">ElyMa_000198800</name>
</gene>
<name>A0AAV4EXL7_9GAST</name>
<protein>
    <submittedName>
        <fullName evidence="1">Uncharacterized protein</fullName>
    </submittedName>
</protein>
<evidence type="ECO:0000313" key="1">
    <source>
        <dbReference type="EMBL" id="GFR65178.1"/>
    </source>
</evidence>
<keyword evidence="2" id="KW-1185">Reference proteome</keyword>